<dbReference type="Pfam" id="PF00498">
    <property type="entry name" value="FHA"/>
    <property type="match status" value="1"/>
</dbReference>
<accession>A0AAV2B710</accession>
<dbReference type="InterPro" id="IPR041677">
    <property type="entry name" value="DNA2/NAM7_AAA_11"/>
</dbReference>
<proteinExistence type="inferred from homology"/>
<dbReference type="CDD" id="cd18808">
    <property type="entry name" value="SF1_C_Upf1"/>
    <property type="match status" value="1"/>
</dbReference>
<keyword evidence="3" id="KW-0378">Hydrolase</keyword>
<feature type="domain" description="FHA" evidence="8">
    <location>
        <begin position="27"/>
        <end position="75"/>
    </location>
</feature>
<comment type="caution">
    <text evidence="9">The sequence shown here is derived from an EMBL/GenBank/DDBJ whole genome shotgun (WGS) entry which is preliminary data.</text>
</comment>
<dbReference type="GO" id="GO:0043139">
    <property type="term" value="F:5'-3' DNA helicase activity"/>
    <property type="evidence" value="ECO:0007669"/>
    <property type="project" value="TreeGrafter"/>
</dbReference>
<dbReference type="InterPro" id="IPR047187">
    <property type="entry name" value="SF1_C_Upf1"/>
</dbReference>
<evidence type="ECO:0000256" key="4">
    <source>
        <dbReference type="ARBA" id="ARBA00022806"/>
    </source>
</evidence>
<dbReference type="SUPFAM" id="SSF52540">
    <property type="entry name" value="P-loop containing nucleoside triphosphate hydrolases"/>
    <property type="match status" value="1"/>
</dbReference>
<feature type="compositionally biased region" description="Basic and acidic residues" evidence="7">
    <location>
        <begin position="498"/>
        <end position="518"/>
    </location>
</feature>
<sequence>MAMEYFLKQINPANTTPLIICLDREEVTVGRRNIVSLTGFYKVSRRHARFSNKNGRWFVRDLESLNKLYVNFKEVNTDWIPLEIGDIVGFGTPSYIEDGGLVCVFAARNRIKQEIFDEIDLTLEPSNIGAKNSRIIDDKSLLIKQELSPSNNGDYQNEMSVFKSECTFQTNVTSPSSSMLSNNQMNFNDIYDPNSGMAFQNKCESYFKESKPIIKIEPNEPDNNGLLSVKNSSTESSLVNRKLNMENISTYDNSENTLNLKVKVSLKNNIEERKPPLCKDVPSKLKKANMICKENREVGEKCRLNYSIPEKKIPKSSDNLQTMIQKAKDVEEKKVSMLFNDYCKKVAEKTGLNDSIPETKILKSLDKLQSMLQKTKDVKYIHSQMKDCSVTLVRCDSKYFRWPPEIKFSKLGASIDEDAEKLHRNGPEAIRKQVSECHLKRKKLNESIEERKNTLNVALNFKLNKNRVLSSSSEISSDESEYEKTDANILNSIPSDKRKIEAKSKKQLDVKKSLDTSRHNSNSLYKTSQSHKIIEKRRQCFSENYSTKRIKSNKGSENPSSSIGSQNLVLHSPASALGKNVDFRKKEVPCYLRDESAFYVQKNSFCSKYWTPEYNEFETGEVQESLNSSTFIKMKQTAGRTLLTDPKPMEYRSRRMRGREEWFKEHSCQDNNQNERISENINEGTSCLSTNSSKASSSQRFVSSKENSSNVDKKISTEVFSGQVIASSKINTSVGSFQKNSELFSNETFSTSKENSSFVNRKVSTELSSSQTITLSKENTSVASRKTPTERISMQKVVSSKANTSVVNRKKNLDLFSDEALLATRGNSSLVEPKDSIEVTSRAPIDSSHENTYMENLGSSSPTITPSKGNTLSISQKNPTGQISIQPLVSSKENTSIAGKKYFADLFSDKSSLASSGNTSMTERKNAKEVISSAPVTSLCENSCMKNLRSSSQVITSPNEKTSVAFEKNTAKQISSEFPTTNIDTSAFPMLEIRTNTSVASRKNFINLFSDEALLGSSGNSPIIEQKHSIEVISSATFASSRENPCTENLEQSMQDKPDNSALIRPTADTIRMNTSQHFPRRRNSSGCRTRVLVEIQRNADETLKDEQTAIFPQPLEKEDCSSSVMVKPTKNIDTSAFPMLEIIENEKKISKNMNDTVSSVSINHKNASFPASNSNSSFEDKQQMNRSQQKTIEENELSACKPSDTISKIEPKLTKPVAKTSSAQILAKEMLESIFNSTFENKQMNWREQKTIGGNELSTYEPHDTTSKMETNLSKPIVKTSDTQFLPKEIFAPIVNSSFEDKNQMNWREQKVIGENEFSIYKSSNTASKMEPTKNITKKSVTQFLPKEAFSKIDKISIDKKVAIVSPVSHDNFQSNSQSQTNSAPYFHAPIKEKITNRVHSTYILSPIKPTSKPIQPSVKNTANSASDTKLRSHYLKKNIIQWNPKWLEEQVKNKKPPPVVSKGGLVLPLRYSSYDSYLKSFYPMISLEIWECLYRESKPLWLKKEVKNAFYYTVRSNKVQHGFMELQCESVVNENLSFLPCEGNVILLGFNDIRNGLDNSLFGYIHQHEVGNTFETEKMKDWQKVPKEWQENAKIWTFSVHIKKSKKNLPIGSVSVAYGISNIKNKLQLADALVGFKDSPIQNDILKPTKEMFEFCKSISKIPRMQLIQIVSEEIKNDNPHSKLILINAPVATGKTGAIIGIVENLLFSNASKIKLLLCALSDMTVDEIGLRLLELNERCSWRGKCIKFVRFGQSEKIPAKLLAFTLEAKVLKMFKEQNKKVFEERENEIKVLEDKINNVLFTEQLKINNKYRFRKRNDEALKQLMDQLQSLKERSPYRNINPVIHETFESAILNESDVVLATLSSCMHPLMRKFFMSCKGESHACCIIDEISQCTELEVLQCLHPEINRLVLVGDLQQLQPQVSSKYAIECGFKRSMLERISKLFSVQFSCTPPLSLTEQHRMQSQICHFSSKYFYKGELLMAADVDERYKYSPLKPFVVYDILEREMPNPPVNIEDNEPFIIANICAQLLQAVPTASLGVIVPHEDLAALYRIPLSLGDAALKEIEVNTVENYQGIEKDIIVISCVNPSLFAESESFLSCENKMNVAMTRARQSLVICGHVSSLMPFEHWAALINDAKGRKRFISVSTLRHIPFVIMKSICRIA</sequence>
<feature type="region of interest" description="Disordered" evidence="7">
    <location>
        <begin position="545"/>
        <end position="566"/>
    </location>
</feature>
<dbReference type="InterPro" id="IPR027417">
    <property type="entry name" value="P-loop_NTPase"/>
</dbReference>
<dbReference type="Proteomes" id="UP001497382">
    <property type="component" value="Unassembled WGS sequence"/>
</dbReference>
<dbReference type="GO" id="GO:0016787">
    <property type="term" value="F:hydrolase activity"/>
    <property type="evidence" value="ECO:0007669"/>
    <property type="project" value="UniProtKB-KW"/>
</dbReference>
<evidence type="ECO:0000313" key="10">
    <source>
        <dbReference type="Proteomes" id="UP001497382"/>
    </source>
</evidence>
<dbReference type="GO" id="GO:0005524">
    <property type="term" value="F:ATP binding"/>
    <property type="evidence" value="ECO:0007669"/>
    <property type="project" value="UniProtKB-KW"/>
</dbReference>
<feature type="region of interest" description="Disordered" evidence="7">
    <location>
        <begin position="498"/>
        <end position="531"/>
    </location>
</feature>
<dbReference type="Pfam" id="PF13087">
    <property type="entry name" value="AAA_12"/>
    <property type="match status" value="1"/>
</dbReference>
<dbReference type="InterPro" id="IPR000253">
    <property type="entry name" value="FHA_dom"/>
</dbReference>
<protein>
    <recommendedName>
        <fullName evidence="8">FHA domain-containing protein</fullName>
    </recommendedName>
</protein>
<evidence type="ECO:0000313" key="9">
    <source>
        <dbReference type="EMBL" id="CAL1291229.1"/>
    </source>
</evidence>
<dbReference type="PROSITE" id="PS50006">
    <property type="entry name" value="FHA_DOMAIN"/>
    <property type="match status" value="1"/>
</dbReference>
<dbReference type="SMART" id="SM00240">
    <property type="entry name" value="FHA"/>
    <property type="match status" value="1"/>
</dbReference>
<evidence type="ECO:0000256" key="7">
    <source>
        <dbReference type="SAM" id="MobiDB-lite"/>
    </source>
</evidence>
<keyword evidence="4" id="KW-0347">Helicase</keyword>
<dbReference type="CDD" id="cd00060">
    <property type="entry name" value="FHA"/>
    <property type="match status" value="1"/>
</dbReference>
<dbReference type="InterPro" id="IPR050534">
    <property type="entry name" value="Coronavir_polyprotein_1ab"/>
</dbReference>
<dbReference type="PANTHER" id="PTHR43788:SF8">
    <property type="entry name" value="DNA-BINDING PROTEIN SMUBP-2"/>
    <property type="match status" value="1"/>
</dbReference>
<evidence type="ECO:0000256" key="5">
    <source>
        <dbReference type="ARBA" id="ARBA00022840"/>
    </source>
</evidence>
<dbReference type="Gene3D" id="3.40.50.300">
    <property type="entry name" value="P-loop containing nucleotide triphosphate hydrolases"/>
    <property type="match status" value="2"/>
</dbReference>
<evidence type="ECO:0000256" key="2">
    <source>
        <dbReference type="ARBA" id="ARBA00022741"/>
    </source>
</evidence>
<evidence type="ECO:0000256" key="6">
    <source>
        <dbReference type="SAM" id="Coils"/>
    </source>
</evidence>
<evidence type="ECO:0000256" key="1">
    <source>
        <dbReference type="ARBA" id="ARBA00007913"/>
    </source>
</evidence>
<keyword evidence="2" id="KW-0547">Nucleotide-binding</keyword>
<dbReference type="EMBL" id="CAXIEN010000278">
    <property type="protein sequence ID" value="CAL1291229.1"/>
    <property type="molecule type" value="Genomic_DNA"/>
</dbReference>
<name>A0AAV2B710_9ARAC</name>
<evidence type="ECO:0000259" key="8">
    <source>
        <dbReference type="PROSITE" id="PS50006"/>
    </source>
</evidence>
<reference evidence="9 10" key="1">
    <citation type="submission" date="2024-04" db="EMBL/GenBank/DDBJ databases">
        <authorList>
            <person name="Rising A."/>
            <person name="Reimegard J."/>
            <person name="Sonavane S."/>
            <person name="Akerstrom W."/>
            <person name="Nylinder S."/>
            <person name="Hedman E."/>
            <person name="Kallberg Y."/>
        </authorList>
    </citation>
    <scope>NUCLEOTIDE SEQUENCE [LARGE SCALE GENOMIC DNA]</scope>
</reference>
<keyword evidence="6" id="KW-0175">Coiled coil</keyword>
<keyword evidence="10" id="KW-1185">Reference proteome</keyword>
<feature type="region of interest" description="Disordered" evidence="7">
    <location>
        <begin position="470"/>
        <end position="489"/>
    </location>
</feature>
<keyword evidence="5" id="KW-0067">ATP-binding</keyword>
<feature type="compositionally biased region" description="Polar residues" evidence="7">
    <location>
        <begin position="519"/>
        <end position="531"/>
    </location>
</feature>
<gene>
    <name evidence="9" type="ORF">LARSCL_LOCUS16969</name>
</gene>
<comment type="similarity">
    <text evidence="1">Belongs to the DNA2/NAM7 helicase family.</text>
</comment>
<feature type="region of interest" description="Disordered" evidence="7">
    <location>
        <begin position="850"/>
        <end position="873"/>
    </location>
</feature>
<feature type="coiled-coil region" evidence="6">
    <location>
        <begin position="1778"/>
        <end position="1837"/>
    </location>
</feature>
<feature type="compositionally biased region" description="Low complexity" evidence="7">
    <location>
        <begin position="1167"/>
        <end position="1178"/>
    </location>
</feature>
<dbReference type="Pfam" id="PF13086">
    <property type="entry name" value="AAA_11"/>
    <property type="match status" value="1"/>
</dbReference>
<organism evidence="9 10">
    <name type="scientific">Larinioides sclopetarius</name>
    <dbReference type="NCBI Taxonomy" id="280406"/>
    <lineage>
        <taxon>Eukaryota</taxon>
        <taxon>Metazoa</taxon>
        <taxon>Ecdysozoa</taxon>
        <taxon>Arthropoda</taxon>
        <taxon>Chelicerata</taxon>
        <taxon>Arachnida</taxon>
        <taxon>Araneae</taxon>
        <taxon>Araneomorphae</taxon>
        <taxon>Entelegynae</taxon>
        <taxon>Araneoidea</taxon>
        <taxon>Araneidae</taxon>
        <taxon>Larinioides</taxon>
    </lineage>
</organism>
<evidence type="ECO:0000256" key="3">
    <source>
        <dbReference type="ARBA" id="ARBA00022801"/>
    </source>
</evidence>
<dbReference type="InterPro" id="IPR041679">
    <property type="entry name" value="DNA2/NAM7-like_C"/>
</dbReference>
<dbReference type="Gene3D" id="2.60.200.20">
    <property type="match status" value="1"/>
</dbReference>
<dbReference type="SUPFAM" id="SSF49879">
    <property type="entry name" value="SMAD/FHA domain"/>
    <property type="match status" value="1"/>
</dbReference>
<dbReference type="InterPro" id="IPR008984">
    <property type="entry name" value="SMAD_FHA_dom_sf"/>
</dbReference>
<dbReference type="PANTHER" id="PTHR43788">
    <property type="entry name" value="DNA2/NAM7 HELICASE FAMILY MEMBER"/>
    <property type="match status" value="1"/>
</dbReference>
<feature type="region of interest" description="Disordered" evidence="7">
    <location>
        <begin position="1166"/>
        <end position="1205"/>
    </location>
</feature>